<feature type="transmembrane region" description="Helical" evidence="1">
    <location>
        <begin position="57"/>
        <end position="79"/>
    </location>
</feature>
<evidence type="ECO:0000256" key="1">
    <source>
        <dbReference type="SAM" id="Phobius"/>
    </source>
</evidence>
<organism evidence="2 3">
    <name type="scientific">Streptomyces violaceusniger</name>
    <dbReference type="NCBI Taxonomy" id="68280"/>
    <lineage>
        <taxon>Bacteria</taxon>
        <taxon>Bacillati</taxon>
        <taxon>Actinomycetota</taxon>
        <taxon>Actinomycetes</taxon>
        <taxon>Kitasatosporales</taxon>
        <taxon>Streptomycetaceae</taxon>
        <taxon>Streptomyces</taxon>
        <taxon>Streptomyces violaceusniger group</taxon>
    </lineage>
</organism>
<evidence type="ECO:0008006" key="4">
    <source>
        <dbReference type="Google" id="ProtNLM"/>
    </source>
</evidence>
<comment type="caution">
    <text evidence="2">The sequence shown here is derived from an EMBL/GenBank/DDBJ whole genome shotgun (WGS) entry which is preliminary data.</text>
</comment>
<sequence length="173" mass="18537">MDIKDWLIDIALVGMVLLQLRGRRLTAKTLLLPVALVAWAATKYLHEIPTSGNDLFLIVATTLIGLALGAGAGLLTRVYHNDAGEVIARATATAAVLWVVGCGFRMAFQLFATQGGDEAIGRFSTDYHLDPTAWAPAILLMALAEVIARTAIVAWRAREALLGSSDRGRLGVR</sequence>
<keyword evidence="1" id="KW-0472">Membrane</keyword>
<dbReference type="OrthoDB" id="4273586at2"/>
<accession>A0A0X3X9H5</accession>
<protein>
    <recommendedName>
        <fullName evidence="4">Integral membrane protein</fullName>
    </recommendedName>
</protein>
<dbReference type="RefSeq" id="WP_059142544.1">
    <property type="nucleotide sequence ID" value="NZ_LLZJ01000040.1"/>
</dbReference>
<reference evidence="3" key="1">
    <citation type="submission" date="2015-10" db="EMBL/GenBank/DDBJ databases">
        <authorList>
            <person name="Ju K.-S."/>
            <person name="Doroghazi J.R."/>
            <person name="Metcalf W.W."/>
        </authorList>
    </citation>
    <scope>NUCLEOTIDE SEQUENCE [LARGE SCALE GENOMIC DNA]</scope>
    <source>
        <strain evidence="3">NRRL F-8817</strain>
    </source>
</reference>
<name>A0A0X3X9H5_STRVO</name>
<proteinExistence type="predicted"/>
<gene>
    <name evidence="2" type="ORF">ADL28_05260</name>
</gene>
<feature type="transmembrane region" description="Helical" evidence="1">
    <location>
        <begin position="133"/>
        <end position="155"/>
    </location>
</feature>
<dbReference type="EMBL" id="LLZJ01000040">
    <property type="protein sequence ID" value="KUL65778.1"/>
    <property type="molecule type" value="Genomic_DNA"/>
</dbReference>
<evidence type="ECO:0000313" key="3">
    <source>
        <dbReference type="Proteomes" id="UP000053413"/>
    </source>
</evidence>
<keyword evidence="1" id="KW-0812">Transmembrane</keyword>
<dbReference type="AlphaFoldDB" id="A0A0X3X9H5"/>
<feature type="transmembrane region" description="Helical" evidence="1">
    <location>
        <begin position="29"/>
        <end position="45"/>
    </location>
</feature>
<evidence type="ECO:0000313" key="2">
    <source>
        <dbReference type="EMBL" id="KUL65778.1"/>
    </source>
</evidence>
<dbReference type="Proteomes" id="UP000053413">
    <property type="component" value="Unassembled WGS sequence"/>
</dbReference>
<keyword evidence="1" id="KW-1133">Transmembrane helix</keyword>
<feature type="transmembrane region" description="Helical" evidence="1">
    <location>
        <begin position="86"/>
        <end position="108"/>
    </location>
</feature>